<dbReference type="SUPFAM" id="SSF48264">
    <property type="entry name" value="Cytochrome P450"/>
    <property type="match status" value="1"/>
</dbReference>
<evidence type="ECO:0000256" key="6">
    <source>
        <dbReference type="ARBA" id="ARBA00023033"/>
    </source>
</evidence>
<comment type="similarity">
    <text evidence="2 8">Belongs to the cytochrome P450 family.</text>
</comment>
<dbReference type="eggNOG" id="KOG0158">
    <property type="taxonomic scope" value="Eukaryota"/>
</dbReference>
<dbReference type="Pfam" id="PF00067">
    <property type="entry name" value="p450"/>
    <property type="match status" value="1"/>
</dbReference>
<dbReference type="PROSITE" id="PS00086">
    <property type="entry name" value="CYTOCHROME_P450"/>
    <property type="match status" value="1"/>
</dbReference>
<dbReference type="Gene3D" id="1.10.630.10">
    <property type="entry name" value="Cytochrome P450"/>
    <property type="match status" value="1"/>
</dbReference>
<evidence type="ECO:0000313" key="10">
    <source>
        <dbReference type="EMBL" id="CAZ79573.1"/>
    </source>
</evidence>
<gene>
    <name evidence="10" type="ORF">GSTUM_00000150001</name>
</gene>
<keyword evidence="4 8" id="KW-0560">Oxidoreductase</keyword>
<evidence type="ECO:0000256" key="4">
    <source>
        <dbReference type="ARBA" id="ARBA00023002"/>
    </source>
</evidence>
<dbReference type="AlphaFoldDB" id="D5G4Y0"/>
<dbReference type="Proteomes" id="UP000006911">
    <property type="component" value="Unassembled WGS sequence"/>
</dbReference>
<reference evidence="10 11" key="1">
    <citation type="journal article" date="2010" name="Nature">
        <title>Perigord black truffle genome uncovers evolutionary origins and mechanisms of symbiosis.</title>
        <authorList>
            <person name="Martin F."/>
            <person name="Kohler A."/>
            <person name="Murat C."/>
            <person name="Balestrini R."/>
            <person name="Coutinho P.M."/>
            <person name="Jaillon O."/>
            <person name="Montanini B."/>
            <person name="Morin E."/>
            <person name="Noel B."/>
            <person name="Percudani R."/>
            <person name="Porcel B."/>
            <person name="Rubini A."/>
            <person name="Amicucci A."/>
            <person name="Amselem J."/>
            <person name="Anthouard V."/>
            <person name="Arcioni S."/>
            <person name="Artiguenave F."/>
            <person name="Aury J.M."/>
            <person name="Ballario P."/>
            <person name="Bolchi A."/>
            <person name="Brenna A."/>
            <person name="Brun A."/>
            <person name="Buee M."/>
            <person name="Cantarel B."/>
            <person name="Chevalier G."/>
            <person name="Couloux A."/>
            <person name="Da Silva C."/>
            <person name="Denoeud F."/>
            <person name="Duplessis S."/>
            <person name="Ghignone S."/>
            <person name="Hilselberger B."/>
            <person name="Iotti M."/>
            <person name="Marcais B."/>
            <person name="Mello A."/>
            <person name="Miranda M."/>
            <person name="Pacioni G."/>
            <person name="Quesneville H."/>
            <person name="Riccioni C."/>
            <person name="Ruotolo R."/>
            <person name="Splivallo R."/>
            <person name="Stocchi V."/>
            <person name="Tisserant E."/>
            <person name="Viscomi A.R."/>
            <person name="Zambonelli A."/>
            <person name="Zampieri E."/>
            <person name="Henrissat B."/>
            <person name="Lebrun M.H."/>
            <person name="Paolocci F."/>
            <person name="Bonfante P."/>
            <person name="Ottonello S."/>
            <person name="Wincker P."/>
        </authorList>
    </citation>
    <scope>NUCLEOTIDE SEQUENCE [LARGE SCALE GENOMIC DNA]</scope>
    <source>
        <strain evidence="10 11">Mel28</strain>
    </source>
</reference>
<keyword evidence="9" id="KW-1133">Transmembrane helix</keyword>
<evidence type="ECO:0000256" key="3">
    <source>
        <dbReference type="ARBA" id="ARBA00022723"/>
    </source>
</evidence>
<organism evidence="10 11">
    <name type="scientific">Tuber melanosporum (strain Mel28)</name>
    <name type="common">Perigord black truffle</name>
    <dbReference type="NCBI Taxonomy" id="656061"/>
    <lineage>
        <taxon>Eukaryota</taxon>
        <taxon>Fungi</taxon>
        <taxon>Dikarya</taxon>
        <taxon>Ascomycota</taxon>
        <taxon>Pezizomycotina</taxon>
        <taxon>Pezizomycetes</taxon>
        <taxon>Pezizales</taxon>
        <taxon>Tuberaceae</taxon>
        <taxon>Tuber</taxon>
    </lineage>
</organism>
<dbReference type="CDD" id="cd11062">
    <property type="entry name" value="CYP58-like"/>
    <property type="match status" value="1"/>
</dbReference>
<dbReference type="InterPro" id="IPR001128">
    <property type="entry name" value="Cyt_P450"/>
</dbReference>
<dbReference type="KEGG" id="tml:GSTUM_00000150001"/>
<dbReference type="STRING" id="656061.D5G4Y0"/>
<dbReference type="PANTHER" id="PTHR24305:SF157">
    <property type="entry name" value="N-ACETYLTRYPTOPHAN 6-HYDROXYLASE IVOC-RELATED"/>
    <property type="match status" value="1"/>
</dbReference>
<dbReference type="InterPro" id="IPR036396">
    <property type="entry name" value="Cyt_P450_sf"/>
</dbReference>
<accession>D5G4Y0</accession>
<evidence type="ECO:0000256" key="1">
    <source>
        <dbReference type="ARBA" id="ARBA00001971"/>
    </source>
</evidence>
<dbReference type="InParanoid" id="D5G4Y0"/>
<dbReference type="GO" id="GO:0016705">
    <property type="term" value="F:oxidoreductase activity, acting on paired donors, with incorporation or reduction of molecular oxygen"/>
    <property type="evidence" value="ECO:0007669"/>
    <property type="project" value="InterPro"/>
</dbReference>
<dbReference type="GO" id="GO:0005506">
    <property type="term" value="F:iron ion binding"/>
    <property type="evidence" value="ECO:0007669"/>
    <property type="project" value="InterPro"/>
</dbReference>
<keyword evidence="7 8" id="KW-0349">Heme</keyword>
<keyword evidence="6 8" id="KW-0503">Monooxygenase</keyword>
<name>D5G4Y0_TUBMM</name>
<keyword evidence="9" id="KW-0472">Membrane</keyword>
<evidence type="ECO:0000256" key="7">
    <source>
        <dbReference type="PIRSR" id="PIRSR602401-1"/>
    </source>
</evidence>
<evidence type="ECO:0000256" key="5">
    <source>
        <dbReference type="ARBA" id="ARBA00023004"/>
    </source>
</evidence>
<dbReference type="InterPro" id="IPR002401">
    <property type="entry name" value="Cyt_P450_E_grp-I"/>
</dbReference>
<dbReference type="GO" id="GO:0020037">
    <property type="term" value="F:heme binding"/>
    <property type="evidence" value="ECO:0007669"/>
    <property type="project" value="InterPro"/>
</dbReference>
<dbReference type="PRINTS" id="PR00463">
    <property type="entry name" value="EP450I"/>
</dbReference>
<proteinExistence type="inferred from homology"/>
<evidence type="ECO:0000256" key="2">
    <source>
        <dbReference type="ARBA" id="ARBA00010617"/>
    </source>
</evidence>
<keyword evidence="11" id="KW-1185">Reference proteome</keyword>
<evidence type="ECO:0000313" key="11">
    <source>
        <dbReference type="Proteomes" id="UP000006911"/>
    </source>
</evidence>
<dbReference type="PANTHER" id="PTHR24305">
    <property type="entry name" value="CYTOCHROME P450"/>
    <property type="match status" value="1"/>
</dbReference>
<dbReference type="GeneID" id="9183055"/>
<feature type="transmembrane region" description="Helical" evidence="9">
    <location>
        <begin position="21"/>
        <end position="44"/>
    </location>
</feature>
<dbReference type="OMA" id="IREHIAI"/>
<feature type="binding site" description="axial binding residue" evidence="7">
    <location>
        <position position="460"/>
    </location>
    <ligand>
        <name>heme</name>
        <dbReference type="ChEBI" id="CHEBI:30413"/>
    </ligand>
    <ligandPart>
        <name>Fe</name>
        <dbReference type="ChEBI" id="CHEBI:18248"/>
    </ligandPart>
</feature>
<keyword evidence="3 7" id="KW-0479">Metal-binding</keyword>
<dbReference type="InterPro" id="IPR017972">
    <property type="entry name" value="Cyt_P450_CS"/>
</dbReference>
<dbReference type="EMBL" id="FN429993">
    <property type="protein sequence ID" value="CAZ79573.1"/>
    <property type="molecule type" value="Genomic_DNA"/>
</dbReference>
<protein>
    <submittedName>
        <fullName evidence="10">(Perigord truffle) hypothetical protein</fullName>
    </submittedName>
</protein>
<dbReference type="GO" id="GO:0004497">
    <property type="term" value="F:monooxygenase activity"/>
    <property type="evidence" value="ECO:0007669"/>
    <property type="project" value="UniProtKB-KW"/>
</dbReference>
<evidence type="ECO:0000256" key="8">
    <source>
        <dbReference type="RuleBase" id="RU000461"/>
    </source>
</evidence>
<dbReference type="InterPro" id="IPR050121">
    <property type="entry name" value="Cytochrome_P450_monoxygenase"/>
</dbReference>
<keyword evidence="9" id="KW-0812">Transmembrane</keyword>
<dbReference type="HOGENOM" id="CLU_001570_14_4_1"/>
<evidence type="ECO:0000256" key="9">
    <source>
        <dbReference type="SAM" id="Phobius"/>
    </source>
</evidence>
<dbReference type="RefSeq" id="XP_002835416.1">
    <property type="nucleotide sequence ID" value="XM_002835370.1"/>
</dbReference>
<sequence>MALDAVIAYARELAPASISRGAIAATVLGVWLLNRIWLVFYRLYLDPLSKFPGPKLAAATSLYEMYYDIAQDGAFTWKMDELHKKYGPIVRVSPYSLRLRKSSAYHEVHRMGTPFVKDVRFYGQFKIYNAVFAIIDTELHRQRRALLNPVFSRKAILDSEPVIKEKLNHLCRRMKEHEVQDKLLNCYTAFVAFTVDVITKFAYDKSYDILSLPDFDCRIGAAFDSQLEFFLVMKHFPILAQILHSLPISVINLLMPSGGSFAELELDAKLHLIDLISRMRDGTMKNSTAHRSIFGGILTEHPDLKADPTELAQEAMSVVAAGVHITRWTLCVGLLEIARDPLIQTKLYEELKMARPDINADFSHVQCEKLPYLRGVILEMLRLSYGVVGPLPRRVPKDGAVVGGYHLPGNSTIEMDSYSIHHDEDIFPDSRRFWPERWLTPESKQKEKFVTSFGAGPRQCLGINLAMCELYLATATIFRRFEIDISARGPERMKFTEHMVVVPRDEPLQCKVISRKE</sequence>
<keyword evidence="5 7" id="KW-0408">Iron</keyword>
<comment type="cofactor">
    <cofactor evidence="1 7">
        <name>heme</name>
        <dbReference type="ChEBI" id="CHEBI:30413"/>
    </cofactor>
</comment>